<evidence type="ECO:0000256" key="2">
    <source>
        <dbReference type="ARBA" id="ARBA00022917"/>
    </source>
</evidence>
<dbReference type="InterPro" id="IPR014722">
    <property type="entry name" value="Rib_uL2_dom2"/>
</dbReference>
<comment type="caution">
    <text evidence="5">The sequence shown here is derived from an EMBL/GenBank/DDBJ whole genome shotgun (WGS) entry which is preliminary data.</text>
</comment>
<dbReference type="Proteomes" id="UP000037505">
    <property type="component" value="Unassembled WGS sequence"/>
</dbReference>
<accession>A0A0L1J5Q6</accession>
<dbReference type="InterPro" id="IPR012340">
    <property type="entry name" value="NA-bd_OB-fold"/>
</dbReference>
<dbReference type="InterPro" id="IPR001884">
    <property type="entry name" value="IF5A-like"/>
</dbReference>
<dbReference type="AlphaFoldDB" id="A0A0L1J5Q6"/>
<name>A0A0L1J5Q6_ASPN3</name>
<dbReference type="EMBL" id="JNOM01000093">
    <property type="protein sequence ID" value="KNG87074.1"/>
    <property type="molecule type" value="Genomic_DNA"/>
</dbReference>
<evidence type="ECO:0000259" key="4">
    <source>
        <dbReference type="SMART" id="SM01376"/>
    </source>
</evidence>
<dbReference type="STRING" id="1509407.A0A0L1J5Q6"/>
<feature type="domain" description="Translation initiation factor 5A C-terminal" evidence="4">
    <location>
        <begin position="68"/>
        <end position="135"/>
    </location>
</feature>
<dbReference type="InterPro" id="IPR008991">
    <property type="entry name" value="Translation_prot_SH3-like_sf"/>
</dbReference>
<keyword evidence="3" id="KW-0385">Hypusine</keyword>
<reference evidence="5 6" key="1">
    <citation type="submission" date="2014-06" db="EMBL/GenBank/DDBJ databases">
        <title>The Genome of the Aflatoxigenic Filamentous Fungus Aspergillus nomius.</title>
        <authorList>
            <person name="Moore M.G."/>
            <person name="Shannon B.M."/>
            <person name="Brian M.M."/>
        </authorList>
    </citation>
    <scope>NUCLEOTIDE SEQUENCE [LARGE SCALE GENOMIC DNA]</scope>
    <source>
        <strain evidence="5 6">NRRL 13137</strain>
    </source>
</reference>
<protein>
    <recommendedName>
        <fullName evidence="4">Translation initiation factor 5A C-terminal domain-containing protein</fullName>
    </recommendedName>
</protein>
<evidence type="ECO:0000313" key="5">
    <source>
        <dbReference type="EMBL" id="KNG87074.1"/>
    </source>
</evidence>
<dbReference type="PANTHER" id="PTHR11673">
    <property type="entry name" value="TRANSLATION INITIATION FACTOR 5A FAMILY MEMBER"/>
    <property type="match status" value="1"/>
</dbReference>
<evidence type="ECO:0000313" key="6">
    <source>
        <dbReference type="Proteomes" id="UP000037505"/>
    </source>
</evidence>
<dbReference type="GO" id="GO:0045901">
    <property type="term" value="P:positive regulation of translational elongation"/>
    <property type="evidence" value="ECO:0007669"/>
    <property type="project" value="InterPro"/>
</dbReference>
<dbReference type="FunFam" id="2.40.50.140:FF:000034">
    <property type="entry name" value="Eukaryotic translation initiation factor 5A"/>
    <property type="match status" value="1"/>
</dbReference>
<dbReference type="Gene3D" id="2.30.30.30">
    <property type="match status" value="1"/>
</dbReference>
<dbReference type="SUPFAM" id="SSF50249">
    <property type="entry name" value="Nucleic acid-binding proteins"/>
    <property type="match status" value="1"/>
</dbReference>
<dbReference type="CDD" id="cd04468">
    <property type="entry name" value="S1_eIF5A"/>
    <property type="match status" value="1"/>
</dbReference>
<keyword evidence="6" id="KW-1185">Reference proteome</keyword>
<comment type="similarity">
    <text evidence="1">Belongs to the eIF-5A family.</text>
</comment>
<dbReference type="RefSeq" id="XP_015407997.1">
    <property type="nucleotide sequence ID" value="XM_015550962.1"/>
</dbReference>
<dbReference type="GO" id="GO:0003723">
    <property type="term" value="F:RNA binding"/>
    <property type="evidence" value="ECO:0007669"/>
    <property type="project" value="InterPro"/>
</dbReference>
<dbReference type="SMART" id="SM01376">
    <property type="entry name" value="eIF-5a"/>
    <property type="match status" value="1"/>
</dbReference>
<gene>
    <name evidence="5" type="ORF">ANOM_005705</name>
</gene>
<dbReference type="GeneID" id="26807509"/>
<dbReference type="OrthoDB" id="9975114at2759"/>
<dbReference type="Pfam" id="PF01287">
    <property type="entry name" value="eIF-5a"/>
    <property type="match status" value="1"/>
</dbReference>
<dbReference type="GO" id="GO:0045905">
    <property type="term" value="P:positive regulation of translational termination"/>
    <property type="evidence" value="ECO:0007669"/>
    <property type="project" value="InterPro"/>
</dbReference>
<sequence>MSDNEQHSHQSEASKLRERGHMVIDGRPCAILKKSTLDYQLYFVARDLFTGKELEATLDQDASVEVPQVTRMEFPLSYIDNGFLHLIEPGGTEKDNVRLPDNEIGRQITEFNEAGTDVTVTVIAAMGEEAAISVKEAC</sequence>
<keyword evidence="2" id="KW-0648">Protein biosynthesis</keyword>
<dbReference type="GO" id="GO:0043022">
    <property type="term" value="F:ribosome binding"/>
    <property type="evidence" value="ECO:0007669"/>
    <property type="project" value="InterPro"/>
</dbReference>
<evidence type="ECO:0000256" key="1">
    <source>
        <dbReference type="ARBA" id="ARBA00006016"/>
    </source>
</evidence>
<evidence type="ECO:0000256" key="3">
    <source>
        <dbReference type="ARBA" id="ARBA00023071"/>
    </source>
</evidence>
<dbReference type="GO" id="GO:0003746">
    <property type="term" value="F:translation elongation factor activity"/>
    <property type="evidence" value="ECO:0007669"/>
    <property type="project" value="InterPro"/>
</dbReference>
<dbReference type="InterPro" id="IPR020189">
    <property type="entry name" value="IF5A_C"/>
</dbReference>
<dbReference type="Gene3D" id="2.40.50.140">
    <property type="entry name" value="Nucleic acid-binding proteins"/>
    <property type="match status" value="1"/>
</dbReference>
<organism evidence="5 6">
    <name type="scientific">Aspergillus nomiae NRRL (strain ATCC 15546 / NRRL 13137 / CBS 260.88 / M93)</name>
    <dbReference type="NCBI Taxonomy" id="1509407"/>
    <lineage>
        <taxon>Eukaryota</taxon>
        <taxon>Fungi</taxon>
        <taxon>Dikarya</taxon>
        <taxon>Ascomycota</taxon>
        <taxon>Pezizomycotina</taxon>
        <taxon>Eurotiomycetes</taxon>
        <taxon>Eurotiomycetidae</taxon>
        <taxon>Eurotiales</taxon>
        <taxon>Aspergillaceae</taxon>
        <taxon>Aspergillus</taxon>
        <taxon>Aspergillus subgen. Circumdati</taxon>
    </lineage>
</organism>
<proteinExistence type="inferred from homology"/>
<dbReference type="SUPFAM" id="SSF50104">
    <property type="entry name" value="Translation proteins SH3-like domain"/>
    <property type="match status" value="1"/>
</dbReference>